<dbReference type="InterPro" id="IPR000337">
    <property type="entry name" value="GPCR_3"/>
</dbReference>
<dbReference type="GO" id="GO:0004930">
    <property type="term" value="F:G protein-coupled receptor activity"/>
    <property type="evidence" value="ECO:0007669"/>
    <property type="project" value="InterPro"/>
</dbReference>
<keyword evidence="5" id="KW-0675">Receptor</keyword>
<protein>
    <recommendedName>
        <fullName evidence="9">G-protein coupled receptors family 3 profile domain-containing protein</fullName>
    </recommendedName>
</protein>
<evidence type="ECO:0000256" key="8">
    <source>
        <dbReference type="SAM" id="Phobius"/>
    </source>
</evidence>
<feature type="non-terminal residue" evidence="10">
    <location>
        <position position="1393"/>
    </location>
</feature>
<dbReference type="PROSITE" id="PS50259">
    <property type="entry name" value="G_PROTEIN_RECEP_F3_4"/>
    <property type="match status" value="1"/>
</dbReference>
<dbReference type="InterPro" id="IPR001828">
    <property type="entry name" value="ANF_lig-bd_rcpt"/>
</dbReference>
<feature type="transmembrane region" description="Helical" evidence="8">
    <location>
        <begin position="761"/>
        <end position="781"/>
    </location>
</feature>
<comment type="caution">
    <text evidence="10">The sequence shown here is derived from an EMBL/GenBank/DDBJ whole genome shotgun (WGS) entry which is preliminary data.</text>
</comment>
<dbReference type="Proteomes" id="UP000678393">
    <property type="component" value="Unassembled WGS sequence"/>
</dbReference>
<feature type="region of interest" description="Disordered" evidence="7">
    <location>
        <begin position="1348"/>
        <end position="1393"/>
    </location>
</feature>
<gene>
    <name evidence="10" type="ORF">CUNI_LOCUS8878</name>
</gene>
<evidence type="ECO:0000256" key="2">
    <source>
        <dbReference type="ARBA" id="ARBA00022692"/>
    </source>
</evidence>
<feature type="transmembrane region" description="Helical" evidence="8">
    <location>
        <begin position="1132"/>
        <end position="1153"/>
    </location>
</feature>
<dbReference type="InterPro" id="IPR028082">
    <property type="entry name" value="Peripla_BP_I"/>
</dbReference>
<organism evidence="10 11">
    <name type="scientific">Candidula unifasciata</name>
    <dbReference type="NCBI Taxonomy" id="100452"/>
    <lineage>
        <taxon>Eukaryota</taxon>
        <taxon>Metazoa</taxon>
        <taxon>Spiralia</taxon>
        <taxon>Lophotrochozoa</taxon>
        <taxon>Mollusca</taxon>
        <taxon>Gastropoda</taxon>
        <taxon>Heterobranchia</taxon>
        <taxon>Euthyneura</taxon>
        <taxon>Panpulmonata</taxon>
        <taxon>Eupulmonata</taxon>
        <taxon>Stylommatophora</taxon>
        <taxon>Helicina</taxon>
        <taxon>Helicoidea</taxon>
        <taxon>Geomitridae</taxon>
        <taxon>Candidula</taxon>
    </lineage>
</organism>
<name>A0A8S3Z6R5_9EUPU</name>
<dbReference type="Gene3D" id="3.40.50.2300">
    <property type="match status" value="4"/>
</dbReference>
<proteinExistence type="predicted"/>
<dbReference type="Pfam" id="PF01094">
    <property type="entry name" value="ANF_receptor"/>
    <property type="match status" value="2"/>
</dbReference>
<feature type="transmembrane region" description="Helical" evidence="8">
    <location>
        <begin position="1279"/>
        <end position="1302"/>
    </location>
</feature>
<evidence type="ECO:0000256" key="6">
    <source>
        <dbReference type="ARBA" id="ARBA00023180"/>
    </source>
</evidence>
<keyword evidence="4 8" id="KW-0472">Membrane</keyword>
<evidence type="ECO:0000313" key="10">
    <source>
        <dbReference type="EMBL" id="CAG5123320.1"/>
    </source>
</evidence>
<feature type="transmembrane region" description="Helical" evidence="8">
    <location>
        <begin position="1308"/>
        <end position="1326"/>
    </location>
</feature>
<keyword evidence="2 8" id="KW-0812">Transmembrane</keyword>
<evidence type="ECO:0000256" key="7">
    <source>
        <dbReference type="SAM" id="MobiDB-lite"/>
    </source>
</evidence>
<feature type="transmembrane region" description="Helical" evidence="8">
    <location>
        <begin position="1246"/>
        <end position="1267"/>
    </location>
</feature>
<feature type="transmembrane region" description="Helical" evidence="8">
    <location>
        <begin position="1098"/>
        <end position="1126"/>
    </location>
</feature>
<dbReference type="EMBL" id="CAJHNH020001501">
    <property type="protein sequence ID" value="CAG5123320.1"/>
    <property type="molecule type" value="Genomic_DNA"/>
</dbReference>
<dbReference type="OrthoDB" id="425344at2759"/>
<dbReference type="GO" id="GO:0016020">
    <property type="term" value="C:membrane"/>
    <property type="evidence" value="ECO:0007669"/>
    <property type="project" value="UniProtKB-SubCell"/>
</dbReference>
<dbReference type="PRINTS" id="PR00248">
    <property type="entry name" value="GPCRMGR"/>
</dbReference>
<dbReference type="SUPFAM" id="SSF53822">
    <property type="entry name" value="Periplasmic binding protein-like I"/>
    <property type="match status" value="2"/>
</dbReference>
<dbReference type="PANTHER" id="PTHR24060">
    <property type="entry name" value="METABOTROPIC GLUTAMATE RECEPTOR"/>
    <property type="match status" value="1"/>
</dbReference>
<evidence type="ECO:0000313" key="11">
    <source>
        <dbReference type="Proteomes" id="UP000678393"/>
    </source>
</evidence>
<keyword evidence="3 8" id="KW-1133">Transmembrane helix</keyword>
<dbReference type="InterPro" id="IPR050726">
    <property type="entry name" value="mGluR"/>
</dbReference>
<evidence type="ECO:0000256" key="4">
    <source>
        <dbReference type="ARBA" id="ARBA00023136"/>
    </source>
</evidence>
<dbReference type="Pfam" id="PF00003">
    <property type="entry name" value="7tm_3"/>
    <property type="match status" value="1"/>
</dbReference>
<feature type="domain" description="G-protein coupled receptors family 3 profile" evidence="9">
    <location>
        <begin position="1100"/>
        <end position="1332"/>
    </location>
</feature>
<evidence type="ECO:0000256" key="3">
    <source>
        <dbReference type="ARBA" id="ARBA00022989"/>
    </source>
</evidence>
<evidence type="ECO:0000256" key="5">
    <source>
        <dbReference type="ARBA" id="ARBA00023170"/>
    </source>
</evidence>
<feature type="transmembrane region" description="Helical" evidence="8">
    <location>
        <begin position="1190"/>
        <end position="1210"/>
    </location>
</feature>
<evidence type="ECO:0000256" key="1">
    <source>
        <dbReference type="ARBA" id="ARBA00004141"/>
    </source>
</evidence>
<accession>A0A8S3Z6R5</accession>
<evidence type="ECO:0000259" key="9">
    <source>
        <dbReference type="PROSITE" id="PS50259"/>
    </source>
</evidence>
<feature type="compositionally biased region" description="Polar residues" evidence="7">
    <location>
        <begin position="1367"/>
        <end position="1393"/>
    </location>
</feature>
<dbReference type="CDD" id="cd13953">
    <property type="entry name" value="7tm_classC_mGluR-like"/>
    <property type="match status" value="1"/>
</dbReference>
<keyword evidence="11" id="KW-1185">Reference proteome</keyword>
<keyword evidence="6" id="KW-0325">Glycoprotein</keyword>
<comment type="subcellular location">
    <subcellularLocation>
        <location evidence="1">Membrane</location>
        <topology evidence="1">Multi-pass membrane protein</topology>
    </subcellularLocation>
</comment>
<reference evidence="10" key="1">
    <citation type="submission" date="2021-04" db="EMBL/GenBank/DDBJ databases">
        <authorList>
            <consortium name="Molecular Ecology Group"/>
        </authorList>
    </citation>
    <scope>NUCLEOTIDE SEQUENCE</scope>
</reference>
<sequence>QDIWTLSTINAVYALAQGVHRTLQTKCGATYTSVCAEFMYDGNIHNTIMSNMDAENFTDITTSFFQFIQREANTKYQLKRFESSTSGSLDTVGHLTLQNVATTVGRYKPVMSECTGDCLVCSTQISNFQDFNLVPGDFYIIGLFDIHKQGTTPFTCGAVNEKHGLLLQEAFNYALELVNSKVGIFQNVLRGVVLGGISFDICQSPSRAAEIVANIHSGNIQIAKDGVVVSTRRIDAYVATMDTESSIRVADILTQLDIPQVSYGAKGMDLLNRKKYSYFLRSVPADDKQARAMVSYLKKFNYNNIQVISSFDEVGEPGMMEFKRLAYINKICITKQFTVGENGSVAADAPAVIPLVQQNLQAAVSGLLVVVLWLKDPLPILEVVDKNIVVRTNMLFIATDAWGADPVYLTLPSIRNLLSQKRLVILDVETADVPGFDEYLENKTPDNYKTNPWFKEYFETFLNCYTDTATGSVSQKCDPSATIPRADNYKQDYYVLYVMNAVFSIAFGINDAIRTLCTNVPGQTVYGACNLYVTSGEKRQKIMQGLLKVNFTDNTYQPFYFTEDGQSSRGFHVYNVTEPKPSTFEYQNVGSYNDTHFLKLDITYDTSVTAHCDVKPGGCVCEFKDDLPSRYMKKPDGDKGLSVVYIGDIHQASPTNPLGCGPINTADLHKLLAFFYAIEQVNNNRIFPSSLKLDGLALDSCTNGLRLGQDMYNVLSGNVLCNSNNDGLLVSPSTITAVVVDKDENAQPVVSMLSRQSKDSLFVVLCMLCLMSSWDYLSVVYTDTLGYSSMSDSLLDRLVGARAVVLFVNPDQIKLLLQASQSLGLTGRFVWLMASDWDPDTNKFVGLEQELAGAIIVNVRSAVLANFREYVRRLTYRNRGGIPDDWFDDIFETLHQCNILNLERPSSYRYSRTCTLDEVITDDMIRQDPDVLYVILSVYSIAFGLNNIPECMGASLDLSACLQLQPQRYDKIYKGIATANDPELLGNATFTFDDSGNGIVDYNIWNYHISTEAPYSLFKIGDYSNGMLNFKNELYAGSNLYDRKIPSSGCAVGSTCKLNGKISLHSTQVGGIYKDPVTGEVVRVEAIPSAGDRFDEGWAIVLSVLACLGGVISLGIFVYLLIMYPVRGGTTILGFILSFGIILLYLMAFPFIAHADVRMCGLRRFGLGFLIDCWRVRAKNDPYNIKYSKLGTPVGFFLVTVFFVLVQVMINAEWLILREPGITRIFYKNQFWPRCTPDDFYDESLVLSLVYIMVIILVSLLLGLATYRTVKNHRESRWILGILIVSVICWVVWCTASILGAIKMRDAAVVVGLLVNATVMLLMMPIRKLYLLYKYNITEDDVEEEDKQSTIALSQKGADNSVYGRQYDNNPKMQDMGSTRGSSNLYNSPQESE</sequence>
<dbReference type="InterPro" id="IPR017978">
    <property type="entry name" value="GPCR_3_C"/>
</dbReference>